<comment type="caution">
    <text evidence="8">The sequence shown here is derived from an EMBL/GenBank/DDBJ whole genome shotgun (WGS) entry which is preliminary data.</text>
</comment>
<dbReference type="GO" id="GO:0019478">
    <property type="term" value="P:D-amino acid catabolic process"/>
    <property type="evidence" value="ECO:0007669"/>
    <property type="project" value="TreeGrafter"/>
</dbReference>
<evidence type="ECO:0000256" key="6">
    <source>
        <dbReference type="PIRSR" id="PIRSR000189-1"/>
    </source>
</evidence>
<keyword evidence="4 6" id="KW-0274">FAD</keyword>
<dbReference type="InterPro" id="IPR006181">
    <property type="entry name" value="D-amino_acid_oxidase_CS"/>
</dbReference>
<name>A0A8K0RQ13_9HYPO</name>
<reference evidence="8" key="1">
    <citation type="journal article" date="2021" name="Nat. Commun.">
        <title>Genetic determinants of endophytism in the Arabidopsis root mycobiome.</title>
        <authorList>
            <person name="Mesny F."/>
            <person name="Miyauchi S."/>
            <person name="Thiergart T."/>
            <person name="Pickel B."/>
            <person name="Atanasova L."/>
            <person name="Karlsson M."/>
            <person name="Huettel B."/>
            <person name="Barry K.W."/>
            <person name="Haridas S."/>
            <person name="Chen C."/>
            <person name="Bauer D."/>
            <person name="Andreopoulos W."/>
            <person name="Pangilinan J."/>
            <person name="LaButti K."/>
            <person name="Riley R."/>
            <person name="Lipzen A."/>
            <person name="Clum A."/>
            <person name="Drula E."/>
            <person name="Henrissat B."/>
            <person name="Kohler A."/>
            <person name="Grigoriev I.V."/>
            <person name="Martin F.M."/>
            <person name="Hacquard S."/>
        </authorList>
    </citation>
    <scope>NUCLEOTIDE SEQUENCE</scope>
    <source>
        <strain evidence="8">MPI-SDFR-AT-0068</strain>
    </source>
</reference>
<dbReference type="GO" id="GO:0003884">
    <property type="term" value="F:D-amino-acid oxidase activity"/>
    <property type="evidence" value="ECO:0007669"/>
    <property type="project" value="InterPro"/>
</dbReference>
<dbReference type="EMBL" id="JAGPXF010000005">
    <property type="protein sequence ID" value="KAH7241356.1"/>
    <property type="molecule type" value="Genomic_DNA"/>
</dbReference>
<feature type="binding site" evidence="6">
    <location>
        <position position="249"/>
    </location>
    <ligand>
        <name>D-dopa</name>
        <dbReference type="ChEBI" id="CHEBI:149689"/>
    </ligand>
</feature>
<dbReference type="Proteomes" id="UP000813427">
    <property type="component" value="Unassembled WGS sequence"/>
</dbReference>
<dbReference type="Pfam" id="PF01266">
    <property type="entry name" value="DAO"/>
    <property type="match status" value="1"/>
</dbReference>
<evidence type="ECO:0000256" key="3">
    <source>
        <dbReference type="ARBA" id="ARBA00022630"/>
    </source>
</evidence>
<sequence length="370" mass="40299">MASDSIVIVGAGIIGLDVAIVLSEQGHGKSITVIAEYLPGDTASSYTSPWAGCNFSAISGTDAYAIKWDMHGYKHLRKLASENSEKTFVKKTPSIEYWDDNVPHDKIKAMGNYLEDASLGLNVQFPVMSSNTKGFQFRVLPIKDLPEGVKFGCAFTTLTINAPEHCQYLHNRLRDEYGVTFVRKRLPSIHAAYGSPTTKVVFNCIGLAAETLEGVQDNKCYPTRGQVLLARAPQVKTNVMRHGRDYVTYVIPRPVSNGNVILGGYMQKGVGNSSTYSHESESILERTIGLSVELQKRDPEVLAAFAGLRPSREDGARIERSLISVNGEDRPIVHNYGAGGTGFQAGYGMALDAVKSIEDILSAIPIRPSL</sequence>
<dbReference type="GO" id="GO:0071949">
    <property type="term" value="F:FAD binding"/>
    <property type="evidence" value="ECO:0007669"/>
    <property type="project" value="InterPro"/>
</dbReference>
<feature type="domain" description="FAD dependent oxidoreductase" evidence="7">
    <location>
        <begin position="6"/>
        <end position="350"/>
    </location>
</feature>
<dbReference type="SUPFAM" id="SSF54373">
    <property type="entry name" value="FAD-linked reductases, C-terminal domain"/>
    <property type="match status" value="1"/>
</dbReference>
<dbReference type="PANTHER" id="PTHR11530:SF11">
    <property type="entry name" value="D-ASPARTATE OXIDASE"/>
    <property type="match status" value="1"/>
</dbReference>
<dbReference type="PROSITE" id="PS00677">
    <property type="entry name" value="DAO"/>
    <property type="match status" value="1"/>
</dbReference>
<evidence type="ECO:0000313" key="8">
    <source>
        <dbReference type="EMBL" id="KAH7241356.1"/>
    </source>
</evidence>
<evidence type="ECO:0000259" key="7">
    <source>
        <dbReference type="Pfam" id="PF01266"/>
    </source>
</evidence>
<protein>
    <recommendedName>
        <fullName evidence="7">FAD dependent oxidoreductase domain-containing protein</fullName>
    </recommendedName>
</protein>
<evidence type="ECO:0000256" key="5">
    <source>
        <dbReference type="ARBA" id="ARBA00023002"/>
    </source>
</evidence>
<dbReference type="GO" id="GO:0005737">
    <property type="term" value="C:cytoplasm"/>
    <property type="evidence" value="ECO:0007669"/>
    <property type="project" value="TreeGrafter"/>
</dbReference>
<keyword evidence="5" id="KW-0560">Oxidoreductase</keyword>
<feature type="binding site" evidence="6">
    <location>
        <position position="309"/>
    </location>
    <ligand>
        <name>D-dopa</name>
        <dbReference type="ChEBI" id="CHEBI:149689"/>
    </ligand>
</feature>
<feature type="binding site" evidence="6">
    <location>
        <begin position="47"/>
        <end position="48"/>
    </location>
    <ligand>
        <name>FAD</name>
        <dbReference type="ChEBI" id="CHEBI:57692"/>
    </ligand>
</feature>
<feature type="binding site" evidence="6">
    <location>
        <position position="242"/>
    </location>
    <ligand>
        <name>D-dopa</name>
        <dbReference type="ChEBI" id="CHEBI:149689"/>
    </ligand>
</feature>
<dbReference type="InterPro" id="IPR006076">
    <property type="entry name" value="FAD-dep_OxRdtase"/>
</dbReference>
<proteinExistence type="inferred from homology"/>
<evidence type="ECO:0000256" key="2">
    <source>
        <dbReference type="ARBA" id="ARBA00006730"/>
    </source>
</evidence>
<dbReference type="PANTHER" id="PTHR11530">
    <property type="entry name" value="D-AMINO ACID OXIDASE"/>
    <property type="match status" value="1"/>
</dbReference>
<dbReference type="SUPFAM" id="SSF51971">
    <property type="entry name" value="Nucleotide-binding domain"/>
    <property type="match status" value="1"/>
</dbReference>
<evidence type="ECO:0000313" key="9">
    <source>
        <dbReference type="Proteomes" id="UP000813427"/>
    </source>
</evidence>
<evidence type="ECO:0000256" key="4">
    <source>
        <dbReference type="ARBA" id="ARBA00022827"/>
    </source>
</evidence>
<dbReference type="OrthoDB" id="2015447at2759"/>
<keyword evidence="9" id="KW-1185">Reference proteome</keyword>
<gene>
    <name evidence="8" type="ORF">BKA59DRAFT_512881</name>
</gene>
<keyword evidence="3" id="KW-0285">Flavoprotein</keyword>
<dbReference type="Gene3D" id="3.30.9.10">
    <property type="entry name" value="D-Amino Acid Oxidase, subunit A, domain 2"/>
    <property type="match status" value="1"/>
</dbReference>
<dbReference type="PIRSF" id="PIRSF000189">
    <property type="entry name" value="D-aa_oxidase"/>
    <property type="match status" value="1"/>
</dbReference>
<comment type="similarity">
    <text evidence="2">Belongs to the DAMOX/DASOX family.</text>
</comment>
<evidence type="ECO:0000256" key="1">
    <source>
        <dbReference type="ARBA" id="ARBA00001974"/>
    </source>
</evidence>
<organism evidence="8 9">
    <name type="scientific">Fusarium tricinctum</name>
    <dbReference type="NCBI Taxonomy" id="61284"/>
    <lineage>
        <taxon>Eukaryota</taxon>
        <taxon>Fungi</taxon>
        <taxon>Dikarya</taxon>
        <taxon>Ascomycota</taxon>
        <taxon>Pezizomycotina</taxon>
        <taxon>Sordariomycetes</taxon>
        <taxon>Hypocreomycetidae</taxon>
        <taxon>Hypocreales</taxon>
        <taxon>Nectriaceae</taxon>
        <taxon>Fusarium</taxon>
        <taxon>Fusarium tricinctum species complex</taxon>
    </lineage>
</organism>
<comment type="cofactor">
    <cofactor evidence="1 6">
        <name>FAD</name>
        <dbReference type="ChEBI" id="CHEBI:57692"/>
    </cofactor>
</comment>
<feature type="binding site" evidence="6">
    <location>
        <position position="340"/>
    </location>
    <ligand>
        <name>D-dopa</name>
        <dbReference type="ChEBI" id="CHEBI:149689"/>
    </ligand>
</feature>
<dbReference type="AlphaFoldDB" id="A0A8K0RQ13"/>
<dbReference type="InterPro" id="IPR023209">
    <property type="entry name" value="DAO"/>
</dbReference>
<accession>A0A8K0RQ13</accession>
<dbReference type="Gene3D" id="3.40.50.720">
    <property type="entry name" value="NAD(P)-binding Rossmann-like Domain"/>
    <property type="match status" value="1"/>
</dbReference>